<dbReference type="GO" id="GO:0000018">
    <property type="term" value="P:regulation of DNA recombination"/>
    <property type="evidence" value="ECO:0007669"/>
    <property type="project" value="TreeGrafter"/>
</dbReference>
<dbReference type="Pfam" id="PF09397">
    <property type="entry name" value="FtsK_gamma"/>
    <property type="match status" value="1"/>
</dbReference>
<dbReference type="RefSeq" id="WP_198350000.1">
    <property type="nucleotide sequence ID" value="NZ_JABASV010000012.1"/>
</dbReference>
<dbReference type="Proteomes" id="UP001276761">
    <property type="component" value="Unassembled WGS sequence"/>
</dbReference>
<evidence type="ECO:0000313" key="8">
    <source>
        <dbReference type="Proteomes" id="UP001276761"/>
    </source>
</evidence>
<dbReference type="SMART" id="SM00843">
    <property type="entry name" value="Ftsk_gamma"/>
    <property type="match status" value="1"/>
</dbReference>
<dbReference type="GO" id="GO:0003690">
    <property type="term" value="F:double-stranded DNA binding"/>
    <property type="evidence" value="ECO:0007669"/>
    <property type="project" value="TreeGrafter"/>
</dbReference>
<sequence length="383" mass="42261">MLSKNIIPYVMHTPVPSEPVLREAMEGRRTNAPLSGSSARSVGWCNVVDNDLLLSVILDNKAYYLVAMLRRERLLPASVVKEEVEEKVAAIEAREERKVTRKEKTALKEQVTEALLPRAFVRSQCFYAWIDAAAQRIFVDASSRPRAEDLLDLLRETIGSLKVTPLNVRTLPHRAMTDWATEGTELPKGLGLGNYIELESKGDDGTITGRKVDLHSSDIQAALESGRMAEKLAIKVDGELSATLTSDLALKTITIADARIESSHVDDIEDARQLFTAEFIMTLTAVSAAYNLLVSALGGEAEYNLSIEGECSTKDTQEAAADHLYEDAVAHIRETKHPSISALQRQFKIAYTRASEIMLQLERNGIVGPIDENGRRHLLQPAA</sequence>
<comment type="caution">
    <text evidence="7">The sequence shown here is derived from an EMBL/GenBank/DDBJ whole genome shotgun (WGS) entry which is preliminary data.</text>
</comment>
<dbReference type="NCBIfam" id="NF001464">
    <property type="entry name" value="PRK00321.1-5"/>
    <property type="match status" value="1"/>
</dbReference>
<dbReference type="PANTHER" id="PTHR38103:SF1">
    <property type="entry name" value="RECOMBINATION-ASSOCIATED PROTEIN RDGC"/>
    <property type="match status" value="1"/>
</dbReference>
<evidence type="ECO:0000256" key="3">
    <source>
        <dbReference type="ARBA" id="ARBA00022296"/>
    </source>
</evidence>
<name>A0AAJ2S4I7_9GAMM</name>
<evidence type="ECO:0000256" key="2">
    <source>
        <dbReference type="ARBA" id="ARBA00008657"/>
    </source>
</evidence>
<evidence type="ECO:0000259" key="6">
    <source>
        <dbReference type="SMART" id="SM00843"/>
    </source>
</evidence>
<accession>A0AAJ2S4I7</accession>
<dbReference type="EMBL" id="JAWXXT010000002">
    <property type="protein sequence ID" value="MDX5979598.1"/>
    <property type="molecule type" value="Genomic_DNA"/>
</dbReference>
<dbReference type="PANTHER" id="PTHR38103">
    <property type="entry name" value="RECOMBINATION-ASSOCIATED PROTEIN RDGC"/>
    <property type="match status" value="1"/>
</dbReference>
<comment type="subcellular location">
    <subcellularLocation>
        <location evidence="1">Cytoplasm</location>
        <location evidence="1">Nucleoid</location>
    </subcellularLocation>
</comment>
<dbReference type="InterPro" id="IPR007476">
    <property type="entry name" value="RdgC"/>
</dbReference>
<feature type="domain" description="FtsK gamma" evidence="6">
    <location>
        <begin position="318"/>
        <end position="383"/>
    </location>
</feature>
<evidence type="ECO:0000256" key="4">
    <source>
        <dbReference type="ARBA" id="ARBA00022490"/>
    </source>
</evidence>
<dbReference type="Gene3D" id="1.10.10.10">
    <property type="entry name" value="Winged helix-like DNA-binding domain superfamily/Winged helix DNA-binding domain"/>
    <property type="match status" value="1"/>
</dbReference>
<keyword evidence="4" id="KW-0963">Cytoplasm</keyword>
<protein>
    <recommendedName>
        <fullName evidence="3">Recombination-associated protein RdgC</fullName>
    </recommendedName>
</protein>
<dbReference type="GeneID" id="303167586"/>
<gene>
    <name evidence="7" type="primary">rdgC</name>
    <name evidence="7" type="ORF">SIL78_18785</name>
</gene>
<dbReference type="GO" id="GO:0043590">
    <property type="term" value="C:bacterial nucleoid"/>
    <property type="evidence" value="ECO:0007669"/>
    <property type="project" value="TreeGrafter"/>
</dbReference>
<dbReference type="InterPro" id="IPR036388">
    <property type="entry name" value="WH-like_DNA-bd_sf"/>
</dbReference>
<evidence type="ECO:0000256" key="5">
    <source>
        <dbReference type="ARBA" id="ARBA00023172"/>
    </source>
</evidence>
<dbReference type="SUPFAM" id="SSF46785">
    <property type="entry name" value="Winged helix' DNA-binding domain"/>
    <property type="match status" value="1"/>
</dbReference>
<keyword evidence="5" id="KW-0233">DNA recombination</keyword>
<dbReference type="GO" id="GO:0006310">
    <property type="term" value="P:DNA recombination"/>
    <property type="evidence" value="ECO:0007669"/>
    <property type="project" value="UniProtKB-KW"/>
</dbReference>
<evidence type="ECO:0000256" key="1">
    <source>
        <dbReference type="ARBA" id="ARBA00004453"/>
    </source>
</evidence>
<dbReference type="AlphaFoldDB" id="A0AAJ2S4I7"/>
<organism evidence="7 8">
    <name type="scientific">Vreelandella alkaliphila</name>
    <dbReference type="NCBI Taxonomy" id="272774"/>
    <lineage>
        <taxon>Bacteria</taxon>
        <taxon>Pseudomonadati</taxon>
        <taxon>Pseudomonadota</taxon>
        <taxon>Gammaproteobacteria</taxon>
        <taxon>Oceanospirillales</taxon>
        <taxon>Halomonadaceae</taxon>
        <taxon>Vreelandella</taxon>
    </lineage>
</organism>
<dbReference type="InterPro" id="IPR018541">
    <property type="entry name" value="Ftsk_gamma"/>
</dbReference>
<reference evidence="7" key="1">
    <citation type="submission" date="2023-11" db="EMBL/GenBank/DDBJ databases">
        <title>MicrobeMod: A computational toolkit for identifying prokaryotic methylation and restriction-modification with nanopore sequencing.</title>
        <authorList>
            <person name="Crits-Christoph A."/>
            <person name="Kang S.C."/>
            <person name="Lee H."/>
            <person name="Ostrov N."/>
        </authorList>
    </citation>
    <scope>NUCLEOTIDE SEQUENCE</scope>
    <source>
        <strain evidence="7">ATCC BAA-953</strain>
    </source>
</reference>
<comment type="similarity">
    <text evidence="2">Belongs to the RdgC family.</text>
</comment>
<evidence type="ECO:0000313" key="7">
    <source>
        <dbReference type="EMBL" id="MDX5979598.1"/>
    </source>
</evidence>
<dbReference type="InterPro" id="IPR036390">
    <property type="entry name" value="WH_DNA-bd_sf"/>
</dbReference>
<proteinExistence type="inferred from homology"/>
<dbReference type="Pfam" id="PF04381">
    <property type="entry name" value="RdgC"/>
    <property type="match status" value="1"/>
</dbReference>